<proteinExistence type="predicted"/>
<dbReference type="RefSeq" id="WP_149265194.1">
    <property type="nucleotide sequence ID" value="NZ_VFJB01000001.1"/>
</dbReference>
<evidence type="ECO:0000313" key="2">
    <source>
        <dbReference type="EMBL" id="KAA0259373.1"/>
    </source>
</evidence>
<evidence type="ECO:0000256" key="1">
    <source>
        <dbReference type="SAM" id="Phobius"/>
    </source>
</evidence>
<accession>A0A5A8F724</accession>
<keyword evidence="1" id="KW-0472">Membrane</keyword>
<keyword evidence="1" id="KW-0812">Transmembrane</keyword>
<comment type="caution">
    <text evidence="2">The sequence shown here is derived from an EMBL/GenBank/DDBJ whole genome shotgun (WGS) entry which is preliminary data.</text>
</comment>
<name>A0A5A8F724_9BACT</name>
<feature type="transmembrane region" description="Helical" evidence="1">
    <location>
        <begin position="42"/>
        <end position="62"/>
    </location>
</feature>
<dbReference type="AlphaFoldDB" id="A0A5A8F724"/>
<dbReference type="EMBL" id="VFJB01000001">
    <property type="protein sequence ID" value="KAA0259373.1"/>
    <property type="molecule type" value="Genomic_DNA"/>
</dbReference>
<sequence length="183" mass="21734">MKKLSNFIVKLASYVFVAYFLVSFSIFAPFYNYEYAKQNGFIKWLLLGQIVPTIKALAFPYFEYQRYYNKQISKELDKIFGSLTYYKEAISLLINQQNIEQSLFKLKQAYNMINQVNFELAKKSNYDFVIDVEKYYKPALKKYVEGYESGNTYLITEGDILFNKFREKLLKYSKQGKLVIKLN</sequence>
<feature type="transmembrane region" description="Helical" evidence="1">
    <location>
        <begin position="7"/>
        <end position="30"/>
    </location>
</feature>
<reference evidence="2 3" key="1">
    <citation type="submission" date="2019-06" db="EMBL/GenBank/DDBJ databases">
        <title>Genomic insights into carbon and energy metabolism of Deferribacter autotrophicus revealed new metabolic traits in the phylum Deferribacteres.</title>
        <authorList>
            <person name="Slobodkin A.I."/>
            <person name="Slobodkina G.B."/>
            <person name="Allioux M."/>
            <person name="Alain K."/>
            <person name="Jebbar M."/>
            <person name="Shadrin V."/>
            <person name="Kublanov I.V."/>
            <person name="Toshchakov S.V."/>
            <person name="Bonch-Osmolovskaya E.A."/>
        </authorList>
    </citation>
    <scope>NUCLEOTIDE SEQUENCE [LARGE SCALE GENOMIC DNA]</scope>
    <source>
        <strain evidence="2 3">SL50</strain>
    </source>
</reference>
<evidence type="ECO:0000313" key="3">
    <source>
        <dbReference type="Proteomes" id="UP000322876"/>
    </source>
</evidence>
<keyword evidence="3" id="KW-1185">Reference proteome</keyword>
<dbReference type="Proteomes" id="UP000322876">
    <property type="component" value="Unassembled WGS sequence"/>
</dbReference>
<keyword evidence="1" id="KW-1133">Transmembrane helix</keyword>
<gene>
    <name evidence="2" type="ORF">FHQ18_00410</name>
</gene>
<organism evidence="2 3">
    <name type="scientific">Deferribacter autotrophicus</name>
    <dbReference type="NCBI Taxonomy" id="500465"/>
    <lineage>
        <taxon>Bacteria</taxon>
        <taxon>Pseudomonadati</taxon>
        <taxon>Deferribacterota</taxon>
        <taxon>Deferribacteres</taxon>
        <taxon>Deferribacterales</taxon>
        <taxon>Deferribacteraceae</taxon>
        <taxon>Deferribacter</taxon>
    </lineage>
</organism>
<protein>
    <submittedName>
        <fullName evidence="2">Uncharacterized protein</fullName>
    </submittedName>
</protein>